<evidence type="ECO:0008006" key="3">
    <source>
        <dbReference type="Google" id="ProtNLM"/>
    </source>
</evidence>
<comment type="caution">
    <text evidence="1">The sequence shown here is derived from an EMBL/GenBank/DDBJ whole genome shotgun (WGS) entry which is preliminary data.</text>
</comment>
<protein>
    <recommendedName>
        <fullName evidence="3">Dephospho-CoA kinase</fullName>
    </recommendedName>
</protein>
<name>A0ABM8UJM8_9BACT</name>
<sequence>MNIKRIEMEQTTKLNDMQLFMLRMFEKQLNARQEREIKQLLSDYFAKQIDEEMDRIWEEKSLTQEKLDEALKSHKRTKYGVS</sequence>
<proteinExistence type="predicted"/>
<dbReference type="Proteomes" id="UP000679725">
    <property type="component" value="Unassembled WGS sequence"/>
</dbReference>
<gene>
    <name evidence="1" type="ORF">DYBT9623_00412</name>
</gene>
<evidence type="ECO:0000313" key="2">
    <source>
        <dbReference type="Proteomes" id="UP000679725"/>
    </source>
</evidence>
<organism evidence="1 2">
    <name type="scientific">Dyadobacter linearis</name>
    <dbReference type="NCBI Taxonomy" id="2823330"/>
    <lineage>
        <taxon>Bacteria</taxon>
        <taxon>Pseudomonadati</taxon>
        <taxon>Bacteroidota</taxon>
        <taxon>Cytophagia</taxon>
        <taxon>Cytophagales</taxon>
        <taxon>Spirosomataceae</taxon>
        <taxon>Dyadobacter</taxon>
    </lineage>
</organism>
<accession>A0ABM8UJM8</accession>
<dbReference type="EMBL" id="CAJRAU010000001">
    <property type="protein sequence ID" value="CAG5067691.1"/>
    <property type="molecule type" value="Genomic_DNA"/>
</dbReference>
<evidence type="ECO:0000313" key="1">
    <source>
        <dbReference type="EMBL" id="CAG5067691.1"/>
    </source>
</evidence>
<keyword evidence="2" id="KW-1185">Reference proteome</keyword>
<reference evidence="1 2" key="1">
    <citation type="submission" date="2021-04" db="EMBL/GenBank/DDBJ databases">
        <authorList>
            <person name="Rodrigo-Torres L."/>
            <person name="Arahal R. D."/>
            <person name="Lucena T."/>
        </authorList>
    </citation>
    <scope>NUCLEOTIDE SEQUENCE [LARGE SCALE GENOMIC DNA]</scope>
    <source>
        <strain evidence="1 2">CECT 9623</strain>
    </source>
</reference>